<dbReference type="GO" id="GO:0006799">
    <property type="term" value="P:polyphosphate biosynthetic process"/>
    <property type="evidence" value="ECO:0007669"/>
    <property type="project" value="UniProtKB-ARBA"/>
</dbReference>
<dbReference type="Pfam" id="PF09359">
    <property type="entry name" value="VTC"/>
    <property type="match status" value="2"/>
</dbReference>
<dbReference type="InterPro" id="IPR018966">
    <property type="entry name" value="VTC_domain"/>
</dbReference>
<dbReference type="AlphaFoldDB" id="A0A7C1FF83"/>
<dbReference type="EMBL" id="DSMG01000077">
    <property type="protein sequence ID" value="HDX31277.1"/>
    <property type="molecule type" value="Genomic_DNA"/>
</dbReference>
<dbReference type="SUPFAM" id="SSF55154">
    <property type="entry name" value="CYTH-like phosphatases"/>
    <property type="match status" value="1"/>
</dbReference>
<sequence length="256" mass="30253">MADSLERVVSIVNAMPTISLDEIKALSLLDRLDVKFILHEQQLIQILERICDRYRVLEINGVRPGRYYTTYFDTPDFFLFHSHHNGLRVRHKVRWRWYIDSRLVFLEVKEKNNRERTVKTRTILPEPISNLADLPSTWKPPSLTVDPSLLKPVVWNRFRRITLADFERHERITVDIGIEFGREEQTIPMPGLVIVEVKQRKFSLSSPIGRELHRLHLYPTHISKYCVSMAMLYPELRHNRFKPILRRLSSLCSKGS</sequence>
<feature type="domain" description="VTC" evidence="1">
    <location>
        <begin position="31"/>
        <end position="125"/>
    </location>
</feature>
<proteinExistence type="predicted"/>
<evidence type="ECO:0000313" key="2">
    <source>
        <dbReference type="EMBL" id="HDX31277.1"/>
    </source>
</evidence>
<feature type="domain" description="VTC" evidence="1">
    <location>
        <begin position="149"/>
        <end position="233"/>
    </location>
</feature>
<comment type="caution">
    <text evidence="2">The sequence shown here is derived from an EMBL/GenBank/DDBJ whole genome shotgun (WGS) entry which is preliminary data.</text>
</comment>
<name>A0A7C1FF83_9CHLR</name>
<dbReference type="InterPro" id="IPR042267">
    <property type="entry name" value="VTC_sf"/>
</dbReference>
<organism evidence="2">
    <name type="scientific">Caldilinea aerophila</name>
    <dbReference type="NCBI Taxonomy" id="133453"/>
    <lineage>
        <taxon>Bacteria</taxon>
        <taxon>Bacillati</taxon>
        <taxon>Chloroflexota</taxon>
        <taxon>Caldilineae</taxon>
        <taxon>Caldilineales</taxon>
        <taxon>Caldilineaceae</taxon>
        <taxon>Caldilinea</taxon>
    </lineage>
</organism>
<dbReference type="Gene3D" id="3.20.100.30">
    <property type="entry name" value="VTC, catalytic tunnel domain"/>
    <property type="match status" value="1"/>
</dbReference>
<reference evidence="2" key="1">
    <citation type="journal article" date="2020" name="mSystems">
        <title>Genome- and Community-Level Interaction Insights into Carbon Utilization and Element Cycling Functions of Hydrothermarchaeota in Hydrothermal Sediment.</title>
        <authorList>
            <person name="Zhou Z."/>
            <person name="Liu Y."/>
            <person name="Xu W."/>
            <person name="Pan J."/>
            <person name="Luo Z.H."/>
            <person name="Li M."/>
        </authorList>
    </citation>
    <scope>NUCLEOTIDE SEQUENCE [LARGE SCALE GENOMIC DNA]</scope>
    <source>
        <strain evidence="2">SpSt-289</strain>
    </source>
</reference>
<evidence type="ECO:0000259" key="1">
    <source>
        <dbReference type="Pfam" id="PF09359"/>
    </source>
</evidence>
<accession>A0A7C1FF83</accession>
<dbReference type="CDD" id="cd07750">
    <property type="entry name" value="PolyPPase_VTC_like"/>
    <property type="match status" value="1"/>
</dbReference>
<gene>
    <name evidence="2" type="ORF">ENQ20_07245</name>
</gene>
<dbReference type="InterPro" id="IPR033469">
    <property type="entry name" value="CYTH-like_dom_sf"/>
</dbReference>
<protein>
    <submittedName>
        <fullName evidence="2">Polyphosphate polymerase domain-containing protein</fullName>
    </submittedName>
</protein>